<dbReference type="EMBL" id="BTSX01000004">
    <property type="protein sequence ID" value="GMS94979.1"/>
    <property type="molecule type" value="Genomic_DNA"/>
</dbReference>
<dbReference type="Gene3D" id="1.10.10.1940">
    <property type="match status" value="2"/>
</dbReference>
<evidence type="ECO:0000259" key="2">
    <source>
        <dbReference type="PROSITE" id="PS51670"/>
    </source>
</evidence>
<organism evidence="3 4">
    <name type="scientific">Pristionchus entomophagus</name>
    <dbReference type="NCBI Taxonomy" id="358040"/>
    <lineage>
        <taxon>Eukaryota</taxon>
        <taxon>Metazoa</taxon>
        <taxon>Ecdysozoa</taxon>
        <taxon>Nematoda</taxon>
        <taxon>Chromadorea</taxon>
        <taxon>Rhabditida</taxon>
        <taxon>Rhabditina</taxon>
        <taxon>Diplogasteromorpha</taxon>
        <taxon>Diplogasteroidea</taxon>
        <taxon>Neodiplogasteridae</taxon>
        <taxon>Pristionchus</taxon>
    </lineage>
</organism>
<evidence type="ECO:0000256" key="1">
    <source>
        <dbReference type="PROSITE-ProRule" id="PRU01005"/>
    </source>
</evidence>
<comment type="caution">
    <text evidence="3">The sequence shown here is derived from an EMBL/GenBank/DDBJ whole genome shotgun (WGS) entry which is preliminary data.</text>
</comment>
<keyword evidence="4" id="KW-1185">Reference proteome</keyword>
<dbReference type="PANTHER" id="PTHR21724:SF0">
    <property type="entry name" value="SHKT DOMAIN-CONTAINING PROTEIN"/>
    <property type="match status" value="1"/>
</dbReference>
<dbReference type="Pfam" id="PF01549">
    <property type="entry name" value="ShK"/>
    <property type="match status" value="8"/>
</dbReference>
<gene>
    <name evidence="3" type="ORF">PENTCL1PPCAC_17154</name>
</gene>
<dbReference type="SMART" id="SM00254">
    <property type="entry name" value="ShKT"/>
    <property type="match status" value="7"/>
</dbReference>
<name>A0AAV5TKU9_9BILA</name>
<comment type="caution">
    <text evidence="1">Lacks conserved residue(s) required for the propagation of feature annotation.</text>
</comment>
<sequence length="419" mass="44566">LHRIPQCYSNIAVATADPLPQKAFIDAAVMTCPRTCGFCCMTPKYKCKDADDPVIKCEIVTDAMCKDPKWRDTIAVNCPSKCGFCLDGGCVDTAVDCDKDPKICTKATMATFAKANCKRTCGFCATSEYSTVVIGTGTCGDSHPNCVNWVHNGFCQSNGYTLDQKKMQINPLQTMILSSILLVSLVIGVHAGAPTLVPNCTDADGKYTEIAVNCEDTMAASYCGTVAAKHFYLADTTYLPAAKGGDAKNRIVQCYSGADITAADATADPAFISAAVATCAKTCGFCCMTPKYNCKNADDPAINCETVTQDMCKDSKWRDTLAVSCPNKCGFCLDGGCVDAAVDCDKDPNICKKATMATFAKANCKRTCGFCTNSTTPGSGTCGDSHPNCSNWVHNGFCNSNGYTDDQKRTYCGKSCGFC</sequence>
<feature type="non-terminal residue" evidence="3">
    <location>
        <position position="1"/>
    </location>
</feature>
<accession>A0AAV5TKU9</accession>
<evidence type="ECO:0000313" key="4">
    <source>
        <dbReference type="Proteomes" id="UP001432027"/>
    </source>
</evidence>
<dbReference type="InterPro" id="IPR003582">
    <property type="entry name" value="ShKT_dom"/>
</dbReference>
<dbReference type="AlphaFoldDB" id="A0AAV5TKU9"/>
<feature type="domain" description="ShKT" evidence="2">
    <location>
        <begin position="294"/>
        <end position="332"/>
    </location>
</feature>
<feature type="non-terminal residue" evidence="3">
    <location>
        <position position="419"/>
    </location>
</feature>
<dbReference type="PROSITE" id="PS51670">
    <property type="entry name" value="SHKT"/>
    <property type="match status" value="2"/>
</dbReference>
<proteinExistence type="predicted"/>
<protein>
    <recommendedName>
        <fullName evidence="2">ShKT domain-containing protein</fullName>
    </recommendedName>
</protein>
<dbReference type="Proteomes" id="UP001432027">
    <property type="component" value="Unassembled WGS sequence"/>
</dbReference>
<evidence type="ECO:0000313" key="3">
    <source>
        <dbReference type="EMBL" id="GMS94979.1"/>
    </source>
</evidence>
<reference evidence="3" key="1">
    <citation type="submission" date="2023-10" db="EMBL/GenBank/DDBJ databases">
        <title>Genome assembly of Pristionchus species.</title>
        <authorList>
            <person name="Yoshida K."/>
            <person name="Sommer R.J."/>
        </authorList>
    </citation>
    <scope>NUCLEOTIDE SEQUENCE</scope>
    <source>
        <strain evidence="3">RS0144</strain>
    </source>
</reference>
<feature type="domain" description="ShKT" evidence="2">
    <location>
        <begin position="382"/>
        <end position="419"/>
    </location>
</feature>
<dbReference type="PANTHER" id="PTHR21724">
    <property type="entry name" value="SHKT DOMAIN-CONTAINING PROTEIN"/>
    <property type="match status" value="1"/>
</dbReference>